<organism evidence="1 2">
    <name type="scientific">Zymobacter palmae</name>
    <dbReference type="NCBI Taxonomy" id="33074"/>
    <lineage>
        <taxon>Bacteria</taxon>
        <taxon>Pseudomonadati</taxon>
        <taxon>Pseudomonadota</taxon>
        <taxon>Gammaproteobacteria</taxon>
        <taxon>Oceanospirillales</taxon>
        <taxon>Halomonadaceae</taxon>
        <taxon>Zymobacter group</taxon>
        <taxon>Zymobacter</taxon>
    </lineage>
</organism>
<gene>
    <name evidence="1" type="ORF">ZBT109_2363</name>
</gene>
<dbReference type="KEGG" id="zpl:ZBT109_2363"/>
<protein>
    <submittedName>
        <fullName evidence="1">Ribonucleases G and E</fullName>
    </submittedName>
</protein>
<dbReference type="AlphaFoldDB" id="A0A348HHJ2"/>
<evidence type="ECO:0000313" key="2">
    <source>
        <dbReference type="Proteomes" id="UP000267342"/>
    </source>
</evidence>
<dbReference type="Proteomes" id="UP000267342">
    <property type="component" value="Chromosome"/>
</dbReference>
<keyword evidence="2" id="KW-1185">Reference proteome</keyword>
<sequence length="130" mass="14280">MMSVPCCHVSDVFQRAFRQDSDDRILLDGQLGAFGDFDLDVVIDHFGDAAGQTTGKNDFVAFGQLAHQFALCLGTLALRTHDHEVHQDEDGDDRQERNQGAALRCRSRCAIGVSRGNQKIEHGYSSSKVG</sequence>
<name>A0A348HHJ2_9GAMM</name>
<dbReference type="EMBL" id="AP018933">
    <property type="protein sequence ID" value="BBG31094.1"/>
    <property type="molecule type" value="Genomic_DNA"/>
</dbReference>
<evidence type="ECO:0000313" key="1">
    <source>
        <dbReference type="EMBL" id="BBG31094.1"/>
    </source>
</evidence>
<accession>A0A348HHJ2</accession>
<proteinExistence type="predicted"/>
<reference evidence="1 2" key="1">
    <citation type="submission" date="2018-09" db="EMBL/GenBank/DDBJ databases">
        <title>Zymobacter palmae IAM14233 (=T109) whole genome analysis.</title>
        <authorList>
            <person name="Yanase H."/>
        </authorList>
    </citation>
    <scope>NUCLEOTIDE SEQUENCE [LARGE SCALE GENOMIC DNA]</scope>
    <source>
        <strain evidence="1 2">IAM14233</strain>
    </source>
</reference>